<feature type="transmembrane region" description="Helical" evidence="1">
    <location>
        <begin position="146"/>
        <end position="170"/>
    </location>
</feature>
<feature type="transmembrane region" description="Helical" evidence="1">
    <location>
        <begin position="20"/>
        <end position="52"/>
    </location>
</feature>
<accession>A0ABS2SP21</accession>
<dbReference type="RefSeq" id="WP_204464171.1">
    <property type="nucleotide sequence ID" value="NZ_JAFBCV010000001.1"/>
</dbReference>
<dbReference type="InterPro" id="IPR006938">
    <property type="entry name" value="DUF624"/>
</dbReference>
<feature type="transmembrane region" description="Helical" evidence="1">
    <location>
        <begin position="112"/>
        <end position="134"/>
    </location>
</feature>
<keyword evidence="1" id="KW-0812">Transmembrane</keyword>
<gene>
    <name evidence="2" type="ORF">JOC54_000500</name>
</gene>
<protein>
    <submittedName>
        <fullName evidence="2">Membrane protein YesL</fullName>
    </submittedName>
</protein>
<keyword evidence="3" id="KW-1185">Reference proteome</keyword>
<dbReference type="Pfam" id="PF04854">
    <property type="entry name" value="DUF624"/>
    <property type="match status" value="1"/>
</dbReference>
<evidence type="ECO:0000256" key="1">
    <source>
        <dbReference type="SAM" id="Phobius"/>
    </source>
</evidence>
<proteinExistence type="predicted"/>
<sequence length="216" mass="24715">MQRSWVDSPLYTWSDWAMRMAYLNIIWLLFTAIGLFLFGFMPGTVALFTLVRKQLLKQDVPVFKTFFSIYKRVFIKANLVGFLLTLFGYVLLVNFTYLGTLTGTEFTLLRFGLVFVSLFYVATLLFIFPVLVHFQLPIMRSFKQCILVAFINPHIAVFMGAGVVAAYYLFQLIPGLTLFFCGSVIASFLMWATLTACKRIEKKQQLLLDSTPSSSH</sequence>
<dbReference type="Proteomes" id="UP001179280">
    <property type="component" value="Unassembled WGS sequence"/>
</dbReference>
<dbReference type="EMBL" id="JAFBCV010000001">
    <property type="protein sequence ID" value="MBM7837269.1"/>
    <property type="molecule type" value="Genomic_DNA"/>
</dbReference>
<feature type="transmembrane region" description="Helical" evidence="1">
    <location>
        <begin position="73"/>
        <end position="92"/>
    </location>
</feature>
<comment type="caution">
    <text evidence="2">The sequence shown here is derived from an EMBL/GenBank/DDBJ whole genome shotgun (WGS) entry which is preliminary data.</text>
</comment>
<evidence type="ECO:0000313" key="3">
    <source>
        <dbReference type="Proteomes" id="UP001179280"/>
    </source>
</evidence>
<evidence type="ECO:0000313" key="2">
    <source>
        <dbReference type="EMBL" id="MBM7837269.1"/>
    </source>
</evidence>
<reference evidence="2" key="1">
    <citation type="submission" date="2021-01" db="EMBL/GenBank/DDBJ databases">
        <title>Genomic Encyclopedia of Type Strains, Phase IV (KMG-IV): sequencing the most valuable type-strain genomes for metagenomic binning, comparative biology and taxonomic classification.</title>
        <authorList>
            <person name="Goeker M."/>
        </authorList>
    </citation>
    <scope>NUCLEOTIDE SEQUENCE</scope>
    <source>
        <strain evidence="2">DSM 21943</strain>
    </source>
</reference>
<keyword evidence="1" id="KW-1133">Transmembrane helix</keyword>
<feature type="transmembrane region" description="Helical" evidence="1">
    <location>
        <begin position="176"/>
        <end position="197"/>
    </location>
</feature>
<keyword evidence="1" id="KW-0472">Membrane</keyword>
<organism evidence="2 3">
    <name type="scientific">Shouchella xiaoxiensis</name>
    <dbReference type="NCBI Taxonomy" id="766895"/>
    <lineage>
        <taxon>Bacteria</taxon>
        <taxon>Bacillati</taxon>
        <taxon>Bacillota</taxon>
        <taxon>Bacilli</taxon>
        <taxon>Bacillales</taxon>
        <taxon>Bacillaceae</taxon>
        <taxon>Shouchella</taxon>
    </lineage>
</organism>
<name>A0ABS2SP21_9BACI</name>